<feature type="compositionally biased region" description="Low complexity" evidence="1">
    <location>
        <begin position="94"/>
        <end position="112"/>
    </location>
</feature>
<name>A0A426XYD5_ENSVE</name>
<gene>
    <name evidence="2" type="ORF">B296_00010296</name>
</gene>
<sequence>MEKKTQISGRKKRIEEEGAPCTFPLLPHLPAACQAQPLSLPSPSATSLADHLFLPLYLHHRHCSTRAPFPFSSLICRRHFYYCPISPPSSVATSTAGSAASATTPSSPAPATGQNHLSRSLLPPTIIPHALCVVFPFSSLIYRWHFCCCPISPPSSAVASAAAPSPLLLSPASAASAAAPSHSTSTASAATTAGRSSH</sequence>
<comment type="caution">
    <text evidence="2">The sequence shown here is derived from an EMBL/GenBank/DDBJ whole genome shotgun (WGS) entry which is preliminary data.</text>
</comment>
<organism evidence="2 3">
    <name type="scientific">Ensete ventricosum</name>
    <name type="common">Abyssinian banana</name>
    <name type="synonym">Musa ensete</name>
    <dbReference type="NCBI Taxonomy" id="4639"/>
    <lineage>
        <taxon>Eukaryota</taxon>
        <taxon>Viridiplantae</taxon>
        <taxon>Streptophyta</taxon>
        <taxon>Embryophyta</taxon>
        <taxon>Tracheophyta</taxon>
        <taxon>Spermatophyta</taxon>
        <taxon>Magnoliopsida</taxon>
        <taxon>Liliopsida</taxon>
        <taxon>Zingiberales</taxon>
        <taxon>Musaceae</taxon>
        <taxon>Ensete</taxon>
    </lineage>
</organism>
<evidence type="ECO:0000313" key="3">
    <source>
        <dbReference type="Proteomes" id="UP000287651"/>
    </source>
</evidence>
<feature type="region of interest" description="Disordered" evidence="1">
    <location>
        <begin position="94"/>
        <end position="115"/>
    </location>
</feature>
<dbReference type="AlphaFoldDB" id="A0A426XYD5"/>
<dbReference type="Proteomes" id="UP000287651">
    <property type="component" value="Unassembled WGS sequence"/>
</dbReference>
<evidence type="ECO:0000256" key="1">
    <source>
        <dbReference type="SAM" id="MobiDB-lite"/>
    </source>
</evidence>
<evidence type="ECO:0000313" key="2">
    <source>
        <dbReference type="EMBL" id="RRT44380.1"/>
    </source>
</evidence>
<dbReference type="EMBL" id="AMZH03016498">
    <property type="protein sequence ID" value="RRT44380.1"/>
    <property type="molecule type" value="Genomic_DNA"/>
</dbReference>
<reference evidence="2 3" key="1">
    <citation type="journal article" date="2014" name="Agronomy (Basel)">
        <title>A Draft Genome Sequence for Ensete ventricosum, the Drought-Tolerant Tree Against Hunger.</title>
        <authorList>
            <person name="Harrison J."/>
            <person name="Moore K.A."/>
            <person name="Paszkiewicz K."/>
            <person name="Jones T."/>
            <person name="Grant M."/>
            <person name="Ambacheew D."/>
            <person name="Muzemil S."/>
            <person name="Studholme D.J."/>
        </authorList>
    </citation>
    <scope>NUCLEOTIDE SEQUENCE [LARGE SCALE GENOMIC DNA]</scope>
</reference>
<proteinExistence type="predicted"/>
<feature type="region of interest" description="Disordered" evidence="1">
    <location>
        <begin position="177"/>
        <end position="198"/>
    </location>
</feature>
<protein>
    <submittedName>
        <fullName evidence="2">Uncharacterized protein</fullName>
    </submittedName>
</protein>
<accession>A0A426XYD5</accession>